<name>A0A376G464_9FLAO</name>
<dbReference type="EMBL" id="UFXS01000001">
    <property type="protein sequence ID" value="STD54448.1"/>
    <property type="molecule type" value="Genomic_DNA"/>
</dbReference>
<dbReference type="AlphaFoldDB" id="A0A376G464"/>
<evidence type="ECO:0000313" key="2">
    <source>
        <dbReference type="Proteomes" id="UP000254737"/>
    </source>
</evidence>
<proteinExistence type="predicted"/>
<accession>A0A376G464</accession>
<sequence>MKLKDLNLPPLTKEEPNYSWSHKFNYRATPQEAFGTEINLSERIQSISTTINEIELIKALAYDENRTLDNEAELNYLSIDLQEQFSELQQNKRDEV</sequence>
<reference evidence="1 2" key="1">
    <citation type="submission" date="2018-06" db="EMBL/GenBank/DDBJ databases">
        <authorList>
            <consortium name="Pathogen Informatics"/>
            <person name="Doyle S."/>
        </authorList>
    </citation>
    <scope>NUCLEOTIDE SEQUENCE [LARGE SCALE GENOMIC DNA]</scope>
    <source>
        <strain evidence="1 2">NCTC13456</strain>
    </source>
</reference>
<protein>
    <submittedName>
        <fullName evidence="1">Uncharacterized protein</fullName>
    </submittedName>
</protein>
<organism evidence="1 2">
    <name type="scientific">Empedobacter falsenii</name>
    <dbReference type="NCBI Taxonomy" id="343874"/>
    <lineage>
        <taxon>Bacteria</taxon>
        <taxon>Pseudomonadati</taxon>
        <taxon>Bacteroidota</taxon>
        <taxon>Flavobacteriia</taxon>
        <taxon>Flavobacteriales</taxon>
        <taxon>Weeksellaceae</taxon>
        <taxon>Empedobacter</taxon>
    </lineage>
</organism>
<dbReference type="RefSeq" id="WP_114999117.1">
    <property type="nucleotide sequence ID" value="NZ_UFXS01000001.1"/>
</dbReference>
<dbReference type="Proteomes" id="UP000254737">
    <property type="component" value="Unassembled WGS sequence"/>
</dbReference>
<gene>
    <name evidence="1" type="ORF">NCTC13456_01020</name>
</gene>
<evidence type="ECO:0000313" key="1">
    <source>
        <dbReference type="EMBL" id="STD54448.1"/>
    </source>
</evidence>